<keyword evidence="5" id="KW-0407">Ion channel</keyword>
<dbReference type="CDD" id="cd18989">
    <property type="entry name" value="LGIC_ECD_cation"/>
    <property type="match status" value="1"/>
</dbReference>
<dbReference type="AlphaFoldDB" id="V4AWH3"/>
<accession>V4AWH3</accession>
<dbReference type="RefSeq" id="XP_009051692.1">
    <property type="nucleotide sequence ID" value="XM_009053444.1"/>
</dbReference>
<keyword evidence="5" id="KW-0813">Transport</keyword>
<dbReference type="Proteomes" id="UP000030746">
    <property type="component" value="Unassembled WGS sequence"/>
</dbReference>
<dbReference type="InterPro" id="IPR038050">
    <property type="entry name" value="Neuro_actylchol_rec"/>
</dbReference>
<comment type="similarity">
    <text evidence="5">Belongs to the ligand-gated ion channel (TC 1.A.9) family.</text>
</comment>
<dbReference type="SUPFAM" id="SSF63712">
    <property type="entry name" value="Nicotinic receptor ligand binding domain-like"/>
    <property type="match status" value="1"/>
</dbReference>
<keyword evidence="9" id="KW-1185">Reference proteome</keyword>
<dbReference type="Gene3D" id="1.20.58.390">
    <property type="entry name" value="Neurotransmitter-gated ion-channel transmembrane domain"/>
    <property type="match status" value="1"/>
</dbReference>
<dbReference type="GeneID" id="20229770"/>
<keyword evidence="5" id="KW-0406">Ion transport</keyword>
<dbReference type="PANTHER" id="PTHR18945">
    <property type="entry name" value="NEUROTRANSMITTER GATED ION CHANNEL"/>
    <property type="match status" value="1"/>
</dbReference>
<dbReference type="PRINTS" id="PR00252">
    <property type="entry name" value="NRIONCHANNEL"/>
</dbReference>
<evidence type="ECO:0000256" key="2">
    <source>
        <dbReference type="ARBA" id="ARBA00022692"/>
    </source>
</evidence>
<feature type="transmembrane region" description="Helical" evidence="5">
    <location>
        <begin position="265"/>
        <end position="287"/>
    </location>
</feature>
<evidence type="ECO:0008006" key="10">
    <source>
        <dbReference type="Google" id="ProtNLM"/>
    </source>
</evidence>
<dbReference type="CTD" id="20229770"/>
<evidence type="ECO:0000313" key="9">
    <source>
        <dbReference type="Proteomes" id="UP000030746"/>
    </source>
</evidence>
<dbReference type="InterPro" id="IPR018000">
    <property type="entry name" value="Neurotransmitter_ion_chnl_CS"/>
</dbReference>
<dbReference type="EMBL" id="KB201304">
    <property type="protein sequence ID" value="ESO97851.1"/>
    <property type="molecule type" value="Genomic_DNA"/>
</dbReference>
<keyword evidence="2 5" id="KW-0812">Transmembrane</keyword>
<feature type="domain" description="Neurotransmitter-gated ion-channel ligand-binding" evidence="6">
    <location>
        <begin position="7"/>
        <end position="201"/>
    </location>
</feature>
<dbReference type="InterPro" id="IPR006029">
    <property type="entry name" value="Neurotrans-gated_channel_TM"/>
</dbReference>
<evidence type="ECO:0000256" key="4">
    <source>
        <dbReference type="ARBA" id="ARBA00023136"/>
    </source>
</evidence>
<evidence type="ECO:0000256" key="1">
    <source>
        <dbReference type="ARBA" id="ARBA00004141"/>
    </source>
</evidence>
<evidence type="ECO:0000259" key="7">
    <source>
        <dbReference type="Pfam" id="PF02932"/>
    </source>
</evidence>
<keyword evidence="3 5" id="KW-1133">Transmembrane helix</keyword>
<proteinExistence type="inferred from homology"/>
<dbReference type="SUPFAM" id="SSF90112">
    <property type="entry name" value="Neurotransmitter-gated ion-channel transmembrane pore"/>
    <property type="match status" value="1"/>
</dbReference>
<evidence type="ECO:0000313" key="8">
    <source>
        <dbReference type="EMBL" id="ESO97851.1"/>
    </source>
</evidence>
<name>V4AWH3_LOTGI</name>
<sequence length="376" mass="42490">MKETIDTNNPEIRPVLNFSDTLIVSISFHLLAITSFEELSESLYSTAWLSVKWTDQNLKWLPSDYGGLVKTTVPPHKIWNPSIAVLNSIDELKPIDSQFLHPTVCSNGTVRWTPGSAFRTSCKMNVESFPFDVQSCELEFFVWGHEIESVDLEPYIDHVDLDTFKENGEWELIGSSLERKFLNTEGKPHPTIVVTLRLKRRATVLIQSIIIPLVILANINVLVFLVPAETGEKISFSVTILLAFGVFLGFINDRMPQTSETTSSLSVYMSCLLAFSAVFVFMSILIAKIHNKTQKISGSWLFLYMRVLRPCCGRRKDNITVTSEGKDEEGPKNSPNVTWRSIARSIDSLLFWVFFPPVFLTSFALLIIPSILNCSR</sequence>
<reference evidence="8 9" key="1">
    <citation type="journal article" date="2013" name="Nature">
        <title>Insights into bilaterian evolution from three spiralian genomes.</title>
        <authorList>
            <person name="Simakov O."/>
            <person name="Marletaz F."/>
            <person name="Cho S.J."/>
            <person name="Edsinger-Gonzales E."/>
            <person name="Havlak P."/>
            <person name="Hellsten U."/>
            <person name="Kuo D.H."/>
            <person name="Larsson T."/>
            <person name="Lv J."/>
            <person name="Arendt D."/>
            <person name="Savage R."/>
            <person name="Osoegawa K."/>
            <person name="de Jong P."/>
            <person name="Grimwood J."/>
            <person name="Chapman J.A."/>
            <person name="Shapiro H."/>
            <person name="Aerts A."/>
            <person name="Otillar R.P."/>
            <person name="Terry A.Y."/>
            <person name="Boore J.L."/>
            <person name="Grigoriev I.V."/>
            <person name="Lindberg D.R."/>
            <person name="Seaver E.C."/>
            <person name="Weisblat D.A."/>
            <person name="Putnam N.H."/>
            <person name="Rokhsar D.S."/>
        </authorList>
    </citation>
    <scope>NUCLEOTIDE SEQUENCE [LARGE SCALE GENOMIC DNA]</scope>
</reference>
<dbReference type="Pfam" id="PF02931">
    <property type="entry name" value="Neur_chan_LBD"/>
    <property type="match status" value="1"/>
</dbReference>
<feature type="transmembrane region" description="Helical" evidence="5">
    <location>
        <begin position="204"/>
        <end position="228"/>
    </location>
</feature>
<dbReference type="Pfam" id="PF02932">
    <property type="entry name" value="Neur_chan_memb"/>
    <property type="match status" value="1"/>
</dbReference>
<evidence type="ECO:0000256" key="5">
    <source>
        <dbReference type="RuleBase" id="RU000687"/>
    </source>
</evidence>
<dbReference type="OrthoDB" id="6153337at2759"/>
<feature type="transmembrane region" description="Helical" evidence="5">
    <location>
        <begin position="349"/>
        <end position="372"/>
    </location>
</feature>
<dbReference type="GO" id="GO:0005230">
    <property type="term" value="F:extracellular ligand-gated monoatomic ion channel activity"/>
    <property type="evidence" value="ECO:0007669"/>
    <property type="project" value="InterPro"/>
</dbReference>
<dbReference type="HOGENOM" id="CLU_018074_0_1_1"/>
<dbReference type="CDD" id="cd19051">
    <property type="entry name" value="LGIC_TM_cation"/>
    <property type="match status" value="1"/>
</dbReference>
<feature type="domain" description="Neurotransmitter-gated ion-channel transmembrane" evidence="7">
    <location>
        <begin position="209"/>
        <end position="295"/>
    </location>
</feature>
<comment type="subcellular location">
    <subcellularLocation>
        <location evidence="1">Membrane</location>
        <topology evidence="1">Multi-pass membrane protein</topology>
    </subcellularLocation>
</comment>
<evidence type="ECO:0000259" key="6">
    <source>
        <dbReference type="Pfam" id="PF02931"/>
    </source>
</evidence>
<dbReference type="GO" id="GO:0004888">
    <property type="term" value="F:transmembrane signaling receptor activity"/>
    <property type="evidence" value="ECO:0007669"/>
    <property type="project" value="InterPro"/>
</dbReference>
<protein>
    <recommendedName>
        <fullName evidence="10">Neurotransmitter-gated ion-channel ligand-binding domain-containing protein</fullName>
    </recommendedName>
</protein>
<dbReference type="InterPro" id="IPR036719">
    <property type="entry name" value="Neuro-gated_channel_TM_sf"/>
</dbReference>
<keyword evidence="4 5" id="KW-0472">Membrane</keyword>
<dbReference type="OMA" id="REDIWIH"/>
<dbReference type="GO" id="GO:0016020">
    <property type="term" value="C:membrane"/>
    <property type="evidence" value="ECO:0007669"/>
    <property type="project" value="UniProtKB-SubCell"/>
</dbReference>
<feature type="transmembrane region" description="Helical" evidence="5">
    <location>
        <begin position="234"/>
        <end position="253"/>
    </location>
</feature>
<dbReference type="InterPro" id="IPR006201">
    <property type="entry name" value="Neur_channel"/>
</dbReference>
<evidence type="ECO:0000256" key="3">
    <source>
        <dbReference type="ARBA" id="ARBA00022989"/>
    </source>
</evidence>
<dbReference type="Gene3D" id="2.70.170.10">
    <property type="entry name" value="Neurotransmitter-gated ion-channel ligand-binding domain"/>
    <property type="match status" value="1"/>
</dbReference>
<dbReference type="STRING" id="225164.V4AWH3"/>
<dbReference type="PROSITE" id="PS00236">
    <property type="entry name" value="NEUROTR_ION_CHANNEL"/>
    <property type="match status" value="1"/>
</dbReference>
<dbReference type="InterPro" id="IPR006202">
    <property type="entry name" value="Neur_chan_lig-bd"/>
</dbReference>
<dbReference type="FunFam" id="2.70.170.10:FF:000028">
    <property type="entry name" value="AcetylCholine Receptor"/>
    <property type="match status" value="1"/>
</dbReference>
<dbReference type="KEGG" id="lgi:LOTGIDRAFT_103662"/>
<dbReference type="InterPro" id="IPR036734">
    <property type="entry name" value="Neur_chan_lig-bd_sf"/>
</dbReference>
<gene>
    <name evidence="8" type="ORF">LOTGIDRAFT_103662</name>
</gene>
<organism evidence="8 9">
    <name type="scientific">Lottia gigantea</name>
    <name type="common">Giant owl limpet</name>
    <dbReference type="NCBI Taxonomy" id="225164"/>
    <lineage>
        <taxon>Eukaryota</taxon>
        <taxon>Metazoa</taxon>
        <taxon>Spiralia</taxon>
        <taxon>Lophotrochozoa</taxon>
        <taxon>Mollusca</taxon>
        <taxon>Gastropoda</taxon>
        <taxon>Patellogastropoda</taxon>
        <taxon>Lottioidea</taxon>
        <taxon>Lottiidae</taxon>
        <taxon>Lottia</taxon>
    </lineage>
</organism>